<name>A0AB38C9K2_9BURK</name>
<dbReference type="GO" id="GO:0015774">
    <property type="term" value="P:polysaccharide transport"/>
    <property type="evidence" value="ECO:0007669"/>
    <property type="project" value="TreeGrafter"/>
</dbReference>
<comment type="similarity">
    <text evidence="2">Belongs to the porin LamB (TC 1.B.3) family.</text>
</comment>
<evidence type="ECO:0000256" key="2">
    <source>
        <dbReference type="ARBA" id="ARBA00007055"/>
    </source>
</evidence>
<evidence type="ECO:0000256" key="3">
    <source>
        <dbReference type="ARBA" id="ARBA00022448"/>
    </source>
</evidence>
<dbReference type="Pfam" id="PF02264">
    <property type="entry name" value="LamB"/>
    <property type="match status" value="1"/>
</dbReference>
<dbReference type="InterPro" id="IPR003192">
    <property type="entry name" value="Porin_LamB"/>
</dbReference>
<keyword evidence="9" id="KW-0998">Cell outer membrane</keyword>
<proteinExistence type="inferred from homology"/>
<evidence type="ECO:0000256" key="4">
    <source>
        <dbReference type="ARBA" id="ARBA00022452"/>
    </source>
</evidence>
<evidence type="ECO:0000256" key="6">
    <source>
        <dbReference type="ARBA" id="ARBA00023065"/>
    </source>
</evidence>
<dbReference type="RefSeq" id="WP_080698777.1">
    <property type="nucleotide sequence ID" value="NZ_FPKH01000003.1"/>
</dbReference>
<reference evidence="11 12" key="1">
    <citation type="submission" date="2016-11" db="EMBL/GenBank/DDBJ databases">
        <authorList>
            <person name="Varghese N."/>
            <person name="Submissions S."/>
        </authorList>
    </citation>
    <scope>NUCLEOTIDE SEQUENCE [LARGE SCALE GENOMIC DNA]</scope>
    <source>
        <strain evidence="11 12">NFR18</strain>
    </source>
</reference>
<evidence type="ECO:0000256" key="10">
    <source>
        <dbReference type="SAM" id="SignalP"/>
    </source>
</evidence>
<evidence type="ECO:0000313" key="11">
    <source>
        <dbReference type="EMBL" id="SFX77073.1"/>
    </source>
</evidence>
<dbReference type="Proteomes" id="UP000182489">
    <property type="component" value="Unassembled WGS sequence"/>
</dbReference>
<dbReference type="GO" id="GO:0015288">
    <property type="term" value="F:porin activity"/>
    <property type="evidence" value="ECO:0007669"/>
    <property type="project" value="UniProtKB-KW"/>
</dbReference>
<accession>A0AB38C9K2</accession>
<keyword evidence="8" id="KW-0472">Membrane</keyword>
<keyword evidence="10" id="KW-0732">Signal</keyword>
<dbReference type="EMBL" id="FPKH01000003">
    <property type="protein sequence ID" value="SFX77073.1"/>
    <property type="molecule type" value="Genomic_DNA"/>
</dbReference>
<keyword evidence="5" id="KW-0812">Transmembrane</keyword>
<evidence type="ECO:0000313" key="12">
    <source>
        <dbReference type="Proteomes" id="UP000182489"/>
    </source>
</evidence>
<comment type="caution">
    <text evidence="11">The sequence shown here is derived from an EMBL/GenBank/DDBJ whole genome shotgun (WGS) entry which is preliminary data.</text>
</comment>
<dbReference type="GO" id="GO:0006811">
    <property type="term" value="P:monoatomic ion transport"/>
    <property type="evidence" value="ECO:0007669"/>
    <property type="project" value="UniProtKB-KW"/>
</dbReference>
<keyword evidence="3" id="KW-0813">Transport</keyword>
<keyword evidence="4" id="KW-1134">Transmembrane beta strand</keyword>
<keyword evidence="7" id="KW-0626">Porin</keyword>
<dbReference type="InterPro" id="IPR050286">
    <property type="entry name" value="G_neg_Bact_CarbUptk_Porin"/>
</dbReference>
<keyword evidence="6" id="KW-0406">Ion transport</keyword>
<dbReference type="SUPFAM" id="SSF56935">
    <property type="entry name" value="Porins"/>
    <property type="match status" value="1"/>
</dbReference>
<dbReference type="GO" id="GO:0046930">
    <property type="term" value="C:pore complex"/>
    <property type="evidence" value="ECO:0007669"/>
    <property type="project" value="UniProtKB-KW"/>
</dbReference>
<dbReference type="Gene3D" id="2.40.170.10">
    <property type="entry name" value="Porin, LamB type"/>
    <property type="match status" value="1"/>
</dbReference>
<gene>
    <name evidence="11" type="ORF">SAMN03097694_3160</name>
</gene>
<organism evidence="11 12">
    <name type="scientific">Janthinobacterium lividum</name>
    <dbReference type="NCBI Taxonomy" id="29581"/>
    <lineage>
        <taxon>Bacteria</taxon>
        <taxon>Pseudomonadati</taxon>
        <taxon>Pseudomonadota</taxon>
        <taxon>Betaproteobacteria</taxon>
        <taxon>Burkholderiales</taxon>
        <taxon>Oxalobacteraceae</taxon>
        <taxon>Janthinobacterium</taxon>
    </lineage>
</organism>
<evidence type="ECO:0000256" key="1">
    <source>
        <dbReference type="ARBA" id="ARBA00004571"/>
    </source>
</evidence>
<dbReference type="GO" id="GO:0009279">
    <property type="term" value="C:cell outer membrane"/>
    <property type="evidence" value="ECO:0007669"/>
    <property type="project" value="UniProtKB-SubCell"/>
</dbReference>
<evidence type="ECO:0000256" key="7">
    <source>
        <dbReference type="ARBA" id="ARBA00023114"/>
    </source>
</evidence>
<protein>
    <submittedName>
        <fullName evidence="11">Maltoporin</fullName>
    </submittedName>
</protein>
<evidence type="ECO:0000256" key="9">
    <source>
        <dbReference type="ARBA" id="ARBA00023237"/>
    </source>
</evidence>
<feature type="signal peptide" evidence="10">
    <location>
        <begin position="1"/>
        <end position="29"/>
    </location>
</feature>
<dbReference type="PANTHER" id="PTHR38762:SF1">
    <property type="entry name" value="CRYPTIC OUTER MEMBRANE PORIN BGLH-RELATED"/>
    <property type="match status" value="1"/>
</dbReference>
<evidence type="ECO:0000256" key="8">
    <source>
        <dbReference type="ARBA" id="ARBA00023136"/>
    </source>
</evidence>
<evidence type="ECO:0000256" key="5">
    <source>
        <dbReference type="ARBA" id="ARBA00022692"/>
    </source>
</evidence>
<feature type="chain" id="PRO_5044287652" evidence="10">
    <location>
        <begin position="30"/>
        <end position="439"/>
    </location>
</feature>
<comment type="subcellular location">
    <subcellularLocation>
        <location evidence="1">Cell outer membrane</location>
        <topology evidence="1">Multi-pass membrane protein</topology>
    </subcellularLocation>
</comment>
<dbReference type="AlphaFoldDB" id="A0AB38C9K2"/>
<dbReference type="PANTHER" id="PTHR38762">
    <property type="entry name" value="CRYPTIC OUTER MEMBRANE PORIN BGLH-RELATED"/>
    <property type="match status" value="1"/>
</dbReference>
<sequence>MLHRNMLKAVLKTLPAAIVLAIASGSAAADPMYPSDSEGFHGYLRAGAGSNTSGDGGSQGCFGLGGNTMKYRLGNECDAYTEFGYTKSVAQSGGVNFLATIWVNAYAPNSDFGDNKLGIVKAYVEAQGLDFLNGGTAWVGKRFYYRPDIHMLDLQYINMNGTGAGLDRIPMGPGKFSYAFFKDNDIAQRDDDKGSRSGVPGAYLGTKSAVRQNFIYGEIPVNENGTLDLAATYIIGEGKDDAILGKRNNGWQLSAFHRQAKVFGGGNTFGVQYGVGPGVGGAGNGQFGASGDTGFGSDRKRTRVFNDMAIQPMANFGMEFVALWQKDESNATGSSTWTSVGVRPVYAFTNNFKLVGELGTDRVTQSGGQPAKRLTKLTIAPTISAGPGLWSRPELRAFVTYGKWNDAATASVNASNNGGPIYNNNTSGTSYGFQVETWF</sequence>
<dbReference type="InterPro" id="IPR036998">
    <property type="entry name" value="Porin_LamB_sf"/>
</dbReference>
<dbReference type="GO" id="GO:0015144">
    <property type="term" value="F:carbohydrate transmembrane transporter activity"/>
    <property type="evidence" value="ECO:0007669"/>
    <property type="project" value="TreeGrafter"/>
</dbReference>